<dbReference type="Pfam" id="PF20153">
    <property type="entry name" value="DUF6535"/>
    <property type="match status" value="1"/>
</dbReference>
<name>A0A8H6XUH1_9AGAR</name>
<dbReference type="EMBL" id="JACAZH010000018">
    <property type="protein sequence ID" value="KAF7346669.1"/>
    <property type="molecule type" value="Genomic_DNA"/>
</dbReference>
<keyword evidence="1" id="KW-0472">Membrane</keyword>
<sequence>MSTASESVSTLQVSDNDRLIATLQMCFADLMQKQEEQGDRLHRALEALKPPAQATDKKTAFWNSYLKLADEHDQEFQQKYSTDLDITLIFAGLFSAVGSAFIIQIQPQLMSPNPPKIIVVAQSMLYISLFTTLLAALLAVLGKQWIMYYQAAGSRGTIEERGLERQRKLDGLVKWKFDTLVQMFPLLLQLALLLFSTSLSIYLWTINHCLAIIVMIMTSLGITSYVFLLLSAIIFPDCPYQTPLGPFLIHILSPCVSILQPIFSALWRVIWTLPSSLFRSRAVGVHLLPESGSDVFPSACYQPHPSLRQSDPYSGKEFTPASPEVPAVLWVLGASTDPTLISTAAEMAVDLQWPLDPNLRDTETVMTRLAEIVHLCFDFPTTKVRDNMARLAITCGRLYCSLRLLLRAANVHVESPVQHRLLLDIYMQTEFDTNDAELENVLHILKEWPHWIKEPDKSSPSTKWALHIIPSLKSISLQDKVEHLLDHIEDDVPSLDLPSFANYLCCLNSLFAPTDPRLLVQMDKTDFRGILMTQLFDALLDSLLVVDTSVIARIIDTTAQLTKNLVGPTRSSFHDDCSLVREILRFCNTFPRVQGWLDVVVSAAKVFRVDDATDLQEIHALAEPSILTPSTKEEAANVRWIYTALEHVHKSWQDRNGRTQNYRNWDTETARDIGALLKILACSGILPESPPVDSLRIILRALSASTDLAFSAFLVLKQGQTWLLDPNLQPTMHNSFMLDHLGRVVLDCKRSFPSSDFLPVVRPYIKMMKHLSLRPEWRPLLPITGLPTWMTIFSDDVFLGRMKALTALIRNVWVSKLDQDLQFTYESEECLAFALTALSDAWYTYDFGTTHTPKKFFQLIHSTISTALYSENRWNAQEVTYYSTQGLPPTLMAIFCSRLCNSLSQAAVNAHRAIPNNNAGFYDEETFPKEHVFGRMAKLLQALAGRLRTEFSSGAAKVQVKGRDRDVWWSLRRNLETMVDTFEKDLGSEPLVEQL</sequence>
<accession>A0A8H6XUH1</accession>
<evidence type="ECO:0000259" key="2">
    <source>
        <dbReference type="Pfam" id="PF20153"/>
    </source>
</evidence>
<feature type="transmembrane region" description="Helical" evidence="1">
    <location>
        <begin position="117"/>
        <end position="141"/>
    </location>
</feature>
<keyword evidence="1" id="KW-0812">Transmembrane</keyword>
<feature type="transmembrane region" description="Helical" evidence="1">
    <location>
        <begin position="210"/>
        <end position="235"/>
    </location>
</feature>
<protein>
    <recommendedName>
        <fullName evidence="2">DUF6535 domain-containing protein</fullName>
    </recommendedName>
</protein>
<dbReference type="Proteomes" id="UP000623467">
    <property type="component" value="Unassembled WGS sequence"/>
</dbReference>
<dbReference type="OrthoDB" id="3051990at2759"/>
<keyword evidence="4" id="KW-1185">Reference proteome</keyword>
<evidence type="ECO:0000313" key="4">
    <source>
        <dbReference type="Proteomes" id="UP000623467"/>
    </source>
</evidence>
<comment type="caution">
    <text evidence="3">The sequence shown here is derived from an EMBL/GenBank/DDBJ whole genome shotgun (WGS) entry which is preliminary data.</text>
</comment>
<feature type="transmembrane region" description="Helical" evidence="1">
    <location>
        <begin position="247"/>
        <end position="271"/>
    </location>
</feature>
<keyword evidence="1" id="KW-1133">Transmembrane helix</keyword>
<organism evidence="3 4">
    <name type="scientific">Mycena sanguinolenta</name>
    <dbReference type="NCBI Taxonomy" id="230812"/>
    <lineage>
        <taxon>Eukaryota</taxon>
        <taxon>Fungi</taxon>
        <taxon>Dikarya</taxon>
        <taxon>Basidiomycota</taxon>
        <taxon>Agaricomycotina</taxon>
        <taxon>Agaricomycetes</taxon>
        <taxon>Agaricomycetidae</taxon>
        <taxon>Agaricales</taxon>
        <taxon>Marasmiineae</taxon>
        <taxon>Mycenaceae</taxon>
        <taxon>Mycena</taxon>
    </lineage>
</organism>
<dbReference type="InterPro" id="IPR045338">
    <property type="entry name" value="DUF6535"/>
</dbReference>
<dbReference type="AlphaFoldDB" id="A0A8H6XUH1"/>
<gene>
    <name evidence="3" type="ORF">MSAN_01804500</name>
</gene>
<evidence type="ECO:0000256" key="1">
    <source>
        <dbReference type="SAM" id="Phobius"/>
    </source>
</evidence>
<feature type="transmembrane region" description="Helical" evidence="1">
    <location>
        <begin position="86"/>
        <end position="105"/>
    </location>
</feature>
<feature type="domain" description="DUF6535" evidence="2">
    <location>
        <begin position="110"/>
        <end position="205"/>
    </location>
</feature>
<feature type="transmembrane region" description="Helical" evidence="1">
    <location>
        <begin position="184"/>
        <end position="204"/>
    </location>
</feature>
<reference evidence="3" key="1">
    <citation type="submission" date="2020-05" db="EMBL/GenBank/DDBJ databases">
        <title>Mycena genomes resolve the evolution of fungal bioluminescence.</title>
        <authorList>
            <person name="Tsai I.J."/>
        </authorList>
    </citation>
    <scope>NUCLEOTIDE SEQUENCE</scope>
    <source>
        <strain evidence="3">160909Yilan</strain>
    </source>
</reference>
<proteinExistence type="predicted"/>
<evidence type="ECO:0000313" key="3">
    <source>
        <dbReference type="EMBL" id="KAF7346669.1"/>
    </source>
</evidence>